<evidence type="ECO:0000256" key="5">
    <source>
        <dbReference type="ARBA" id="ARBA00022617"/>
    </source>
</evidence>
<accession>A0A200R0U3</accession>
<dbReference type="GO" id="GO:0048443">
    <property type="term" value="P:stamen development"/>
    <property type="evidence" value="ECO:0007669"/>
    <property type="project" value="UniProtKB-ARBA"/>
</dbReference>
<dbReference type="GO" id="GO:0005506">
    <property type="term" value="F:iron ion binding"/>
    <property type="evidence" value="ECO:0007669"/>
    <property type="project" value="InterPro"/>
</dbReference>
<evidence type="ECO:0000256" key="13">
    <source>
        <dbReference type="ARBA" id="ARBA00037910"/>
    </source>
</evidence>
<evidence type="ECO:0000256" key="15">
    <source>
        <dbReference type="SAM" id="Phobius"/>
    </source>
</evidence>
<evidence type="ECO:0000313" key="17">
    <source>
        <dbReference type="Proteomes" id="UP000195402"/>
    </source>
</evidence>
<keyword evidence="6 15" id="KW-0812">Transmembrane</keyword>
<dbReference type="PANTHER" id="PTHR24286:SF30">
    <property type="entry name" value="3-EPI-6-DEOXOCATHASTERONE 23-MONOOXYGENASE CYP90D1"/>
    <property type="match status" value="1"/>
</dbReference>
<evidence type="ECO:0000256" key="11">
    <source>
        <dbReference type="ARBA" id="ARBA00023033"/>
    </source>
</evidence>
<protein>
    <submittedName>
        <fullName evidence="16">Cytochrome P450</fullName>
    </submittedName>
</protein>
<dbReference type="GO" id="GO:0016020">
    <property type="term" value="C:membrane"/>
    <property type="evidence" value="ECO:0007669"/>
    <property type="project" value="UniProtKB-SubCell"/>
</dbReference>
<keyword evidence="10" id="KW-0408">Iron</keyword>
<dbReference type="GO" id="GO:0048441">
    <property type="term" value="P:petal development"/>
    <property type="evidence" value="ECO:0007669"/>
    <property type="project" value="UniProtKB-ARBA"/>
</dbReference>
<reference evidence="16 17" key="1">
    <citation type="journal article" date="2017" name="Mol. Plant">
        <title>The Genome of Medicinal Plant Macleaya cordata Provides New Insights into Benzylisoquinoline Alkaloids Metabolism.</title>
        <authorList>
            <person name="Liu X."/>
            <person name="Liu Y."/>
            <person name="Huang P."/>
            <person name="Ma Y."/>
            <person name="Qing Z."/>
            <person name="Tang Q."/>
            <person name="Cao H."/>
            <person name="Cheng P."/>
            <person name="Zheng Y."/>
            <person name="Yuan Z."/>
            <person name="Zhou Y."/>
            <person name="Liu J."/>
            <person name="Tang Z."/>
            <person name="Zhuo Y."/>
            <person name="Zhang Y."/>
            <person name="Yu L."/>
            <person name="Huang J."/>
            <person name="Yang P."/>
            <person name="Peng Q."/>
            <person name="Zhang J."/>
            <person name="Jiang W."/>
            <person name="Zhang Z."/>
            <person name="Lin K."/>
            <person name="Ro D.K."/>
            <person name="Chen X."/>
            <person name="Xiong X."/>
            <person name="Shang Y."/>
            <person name="Huang S."/>
            <person name="Zeng J."/>
        </authorList>
    </citation>
    <scope>NUCLEOTIDE SEQUENCE [LARGE SCALE GENOMIC DNA]</scope>
    <source>
        <strain evidence="17">cv. BLH2017</strain>
        <tissue evidence="16">Root</tissue>
    </source>
</reference>
<comment type="pathway">
    <text evidence="14">Steroid biosynthesis.</text>
</comment>
<sequence>MDSLWFVSATIFLSTIFLCSTIFRFSCSNYRRSKKLPLGSLGWPFIGETLEFISCAYSDRPEKFMDKRRRLYGNVFKSHIFGSRTIVSTDAEVSKFVLQSDARVFVPSYPRSLTELMGESSILVINGNLQRRVHGLIGAFFKSPQLKAQITQDMQKYVQESMSNWKDDQLIYIQDETKTIAFHVLVKALISLDPGEEMQFLKQQFQEFIAGLMSIPIKIPGSRLYRSLQAKKKMVKLIQKIIQEKRKGNSTKIPKDVVDVLLNDASDQLTPDLISDNMIDFMIPGEDSVPLLMTLAIKYLSDCPRALQQLMEENMKLKTLKSQTGEPLCWSDYMSLSFTQNVITETLRLGNIITGVMRKAMKDVEIKGHLIPKGWCVFTYFRSVHLDDSLYDWPYQFDPWRWQGLNNNYLTRTLVTILQQNTSPTKIILMRAAVWPDQMTDQMPDSYVAWRVPLPHKLETPS</sequence>
<evidence type="ECO:0000256" key="10">
    <source>
        <dbReference type="ARBA" id="ARBA00023004"/>
    </source>
</evidence>
<comment type="caution">
    <text evidence="16">The sequence shown here is derived from an EMBL/GenBank/DDBJ whole genome shotgun (WGS) entry which is preliminary data.</text>
</comment>
<dbReference type="AlphaFoldDB" id="A0A200R0U3"/>
<evidence type="ECO:0000256" key="3">
    <source>
        <dbReference type="ARBA" id="ARBA00004972"/>
    </source>
</evidence>
<dbReference type="GO" id="GO:0010268">
    <property type="term" value="P:brassinosteroid homeostasis"/>
    <property type="evidence" value="ECO:0007669"/>
    <property type="project" value="TreeGrafter"/>
</dbReference>
<dbReference type="SUPFAM" id="SSF48264">
    <property type="entry name" value="Cytochrome P450"/>
    <property type="match status" value="1"/>
</dbReference>
<dbReference type="FunFam" id="1.10.630.10:FF:000048">
    <property type="entry name" value="3-epi-6-deoxocathasterone 23-monooxygenase CYP90D1"/>
    <property type="match status" value="1"/>
</dbReference>
<dbReference type="EMBL" id="MVGT01000579">
    <property type="protein sequence ID" value="OVA16339.1"/>
    <property type="molecule type" value="Genomic_DNA"/>
</dbReference>
<evidence type="ECO:0000256" key="12">
    <source>
        <dbReference type="ARBA" id="ARBA00023136"/>
    </source>
</evidence>
<dbReference type="Pfam" id="PF00067">
    <property type="entry name" value="p450"/>
    <property type="match status" value="1"/>
</dbReference>
<gene>
    <name evidence="16" type="ORF">BVC80_8473g6</name>
</gene>
<dbReference type="GO" id="GO:0033075">
    <property type="term" value="P:isoquinoline alkaloid biosynthetic process"/>
    <property type="evidence" value="ECO:0007669"/>
    <property type="project" value="UniProtKB-ARBA"/>
</dbReference>
<proteinExistence type="inferred from homology"/>
<evidence type="ECO:0000256" key="4">
    <source>
        <dbReference type="ARBA" id="ARBA00010617"/>
    </source>
</evidence>
<evidence type="ECO:0000313" key="16">
    <source>
        <dbReference type="EMBL" id="OVA16339.1"/>
    </source>
</evidence>
<comment type="cofactor">
    <cofactor evidence="1">
        <name>heme</name>
        <dbReference type="ChEBI" id="CHEBI:30413"/>
    </cofactor>
</comment>
<dbReference type="GO" id="GO:0016709">
    <property type="term" value="F:oxidoreductase activity, acting on paired donors, with incorporation or reduction of molecular oxygen, NAD(P)H as one donor, and incorporation of one atom of oxygen"/>
    <property type="evidence" value="ECO:0007669"/>
    <property type="project" value="TreeGrafter"/>
</dbReference>
<dbReference type="PANTHER" id="PTHR24286">
    <property type="entry name" value="CYTOCHROME P450 26"/>
    <property type="match status" value="1"/>
</dbReference>
<dbReference type="InParanoid" id="A0A200R0U3"/>
<feature type="transmembrane region" description="Helical" evidence="15">
    <location>
        <begin position="6"/>
        <end position="25"/>
    </location>
</feature>
<keyword evidence="11" id="KW-0503">Monooxygenase</keyword>
<dbReference type="InterPro" id="IPR001128">
    <property type="entry name" value="Cyt_P450"/>
</dbReference>
<evidence type="ECO:0000256" key="6">
    <source>
        <dbReference type="ARBA" id="ARBA00022692"/>
    </source>
</evidence>
<dbReference type="GO" id="GO:0016132">
    <property type="term" value="P:brassinosteroid biosynthetic process"/>
    <property type="evidence" value="ECO:0007669"/>
    <property type="project" value="TreeGrafter"/>
</dbReference>
<dbReference type="Gene3D" id="1.10.630.10">
    <property type="entry name" value="Cytochrome P450"/>
    <property type="match status" value="1"/>
</dbReference>
<keyword evidence="17" id="KW-1185">Reference proteome</keyword>
<dbReference type="GO" id="GO:0048366">
    <property type="term" value="P:leaf development"/>
    <property type="evidence" value="ECO:0007669"/>
    <property type="project" value="UniProtKB-ARBA"/>
</dbReference>
<organism evidence="16 17">
    <name type="scientific">Macleaya cordata</name>
    <name type="common">Five-seeded plume-poppy</name>
    <name type="synonym">Bocconia cordata</name>
    <dbReference type="NCBI Taxonomy" id="56857"/>
    <lineage>
        <taxon>Eukaryota</taxon>
        <taxon>Viridiplantae</taxon>
        <taxon>Streptophyta</taxon>
        <taxon>Embryophyta</taxon>
        <taxon>Tracheophyta</taxon>
        <taxon>Spermatophyta</taxon>
        <taxon>Magnoliopsida</taxon>
        <taxon>Ranunculales</taxon>
        <taxon>Papaveraceae</taxon>
        <taxon>Papaveroideae</taxon>
        <taxon>Macleaya</taxon>
    </lineage>
</organism>
<dbReference type="GO" id="GO:0016125">
    <property type="term" value="P:sterol metabolic process"/>
    <property type="evidence" value="ECO:0007669"/>
    <property type="project" value="TreeGrafter"/>
</dbReference>
<dbReference type="OMA" id="MKRRMPV"/>
<keyword evidence="9" id="KW-0560">Oxidoreductase</keyword>
<comment type="pathway">
    <text evidence="3">Hormone biosynthesis.</text>
</comment>
<name>A0A200R0U3_MACCD</name>
<comment type="similarity">
    <text evidence="4">Belongs to the cytochrome P450 family.</text>
</comment>
<evidence type="ECO:0000256" key="14">
    <source>
        <dbReference type="ARBA" id="ARBA00060577"/>
    </source>
</evidence>
<keyword evidence="7" id="KW-0479">Metal-binding</keyword>
<evidence type="ECO:0000256" key="2">
    <source>
        <dbReference type="ARBA" id="ARBA00004167"/>
    </source>
</evidence>
<keyword evidence="8 15" id="KW-1133">Transmembrane helix</keyword>
<comment type="pathway">
    <text evidence="13">Plant hormone biosynthesis; brassinosteroid biosynthesis.</text>
</comment>
<dbReference type="STRING" id="56857.A0A200R0U3"/>
<dbReference type="Proteomes" id="UP000195402">
    <property type="component" value="Unassembled WGS sequence"/>
</dbReference>
<keyword evidence="5" id="KW-0349">Heme</keyword>
<dbReference type="InterPro" id="IPR036396">
    <property type="entry name" value="Cyt_P450_sf"/>
</dbReference>
<evidence type="ECO:0000256" key="9">
    <source>
        <dbReference type="ARBA" id="ARBA00023002"/>
    </source>
</evidence>
<dbReference type="GO" id="GO:0020037">
    <property type="term" value="F:heme binding"/>
    <property type="evidence" value="ECO:0007669"/>
    <property type="project" value="InterPro"/>
</dbReference>
<evidence type="ECO:0000256" key="8">
    <source>
        <dbReference type="ARBA" id="ARBA00022989"/>
    </source>
</evidence>
<comment type="subcellular location">
    <subcellularLocation>
        <location evidence="2">Membrane</location>
        <topology evidence="2">Single-pass membrane protein</topology>
    </subcellularLocation>
</comment>
<dbReference type="OrthoDB" id="3945418at2759"/>
<keyword evidence="12 15" id="KW-0472">Membrane</keyword>
<evidence type="ECO:0000256" key="1">
    <source>
        <dbReference type="ARBA" id="ARBA00001971"/>
    </source>
</evidence>
<evidence type="ECO:0000256" key="7">
    <source>
        <dbReference type="ARBA" id="ARBA00022723"/>
    </source>
</evidence>